<dbReference type="SUPFAM" id="SSF88723">
    <property type="entry name" value="PIN domain-like"/>
    <property type="match status" value="1"/>
</dbReference>
<dbReference type="AlphaFoldDB" id="A0A2R7YA68"/>
<dbReference type="Gene3D" id="3.40.50.1010">
    <property type="entry name" value="5'-nuclease"/>
    <property type="match status" value="1"/>
</dbReference>
<proteinExistence type="predicted"/>
<sequence>MKRYVVDAGVLFLLFIGDERVKPYFDEVARGQAQAYISDINLAEYYYKTCEKLGKEIAELRYHQIRASDIVPVATDEGLTWKAGEKKCKYKGKLSLADCFSLALSELKKATLLITDNELAKVKEVTVKHFPI</sequence>
<dbReference type="InterPro" id="IPR002716">
    <property type="entry name" value="PIN_dom"/>
</dbReference>
<dbReference type="InterPro" id="IPR029060">
    <property type="entry name" value="PIN-like_dom_sf"/>
</dbReference>
<evidence type="ECO:0000313" key="3">
    <source>
        <dbReference type="Proteomes" id="UP000244066"/>
    </source>
</evidence>
<dbReference type="EMBL" id="NDWU01000001">
    <property type="protein sequence ID" value="PUA34376.1"/>
    <property type="molecule type" value="Genomic_DNA"/>
</dbReference>
<organism evidence="2 3">
    <name type="scientific">Candidatus Terraquivivens tikiterensis</name>
    <dbReference type="NCBI Taxonomy" id="1980982"/>
    <lineage>
        <taxon>Archaea</taxon>
        <taxon>Nitrososphaerota</taxon>
        <taxon>Candidatus Wolframiiraptoraceae</taxon>
        <taxon>Candidatus Terraquivivens</taxon>
    </lineage>
</organism>
<dbReference type="PANTHER" id="PTHR39677">
    <property type="entry name" value="RIBONUCLEASE VAPC6"/>
    <property type="match status" value="1"/>
</dbReference>
<gene>
    <name evidence="2" type="ORF">B9J98_00600</name>
</gene>
<dbReference type="Proteomes" id="UP000244066">
    <property type="component" value="Unassembled WGS sequence"/>
</dbReference>
<protein>
    <recommendedName>
        <fullName evidence="1">PIN domain-containing protein</fullName>
    </recommendedName>
</protein>
<evidence type="ECO:0000313" key="2">
    <source>
        <dbReference type="EMBL" id="PUA34376.1"/>
    </source>
</evidence>
<dbReference type="CDD" id="cd18689">
    <property type="entry name" value="PIN_VapC-like"/>
    <property type="match status" value="1"/>
</dbReference>
<comment type="caution">
    <text evidence="2">The sequence shown here is derived from an EMBL/GenBank/DDBJ whole genome shotgun (WGS) entry which is preliminary data.</text>
</comment>
<feature type="domain" description="PIN" evidence="1">
    <location>
        <begin position="4"/>
        <end position="123"/>
    </location>
</feature>
<evidence type="ECO:0000259" key="1">
    <source>
        <dbReference type="Pfam" id="PF01850"/>
    </source>
</evidence>
<reference evidence="2 3" key="1">
    <citation type="submission" date="2017-04" db="EMBL/GenBank/DDBJ databases">
        <title>Draft Aigarchaeota genome from a New Zealand hot spring.</title>
        <authorList>
            <person name="Reysenbach A.-L."/>
            <person name="Donaho J.A."/>
            <person name="Gerhart J."/>
            <person name="Kelley J.F."/>
            <person name="Kouba K."/>
            <person name="Podar M."/>
            <person name="Stott M."/>
        </authorList>
    </citation>
    <scope>NUCLEOTIDE SEQUENCE [LARGE SCALE GENOMIC DNA]</scope>
    <source>
        <strain evidence="2">NZ13_MG1</strain>
    </source>
</reference>
<name>A0A2R7YA68_9ARCH</name>
<accession>A0A2R7YA68</accession>
<dbReference type="PANTHER" id="PTHR39677:SF4">
    <property type="entry name" value="RIBONUCLEASE VAPC6"/>
    <property type="match status" value="1"/>
</dbReference>
<dbReference type="Pfam" id="PF01850">
    <property type="entry name" value="PIN"/>
    <property type="match status" value="1"/>
</dbReference>